<protein>
    <submittedName>
        <fullName evidence="2">Putative MarR family transcription regulator</fullName>
    </submittedName>
</protein>
<organism evidence="2 3">
    <name type="scientific">Tepidamorphus gemmatus</name>
    <dbReference type="NCBI Taxonomy" id="747076"/>
    <lineage>
        <taxon>Bacteria</taxon>
        <taxon>Pseudomonadati</taxon>
        <taxon>Pseudomonadota</taxon>
        <taxon>Alphaproteobacteria</taxon>
        <taxon>Hyphomicrobiales</taxon>
        <taxon>Tepidamorphaceae</taxon>
        <taxon>Tepidamorphus</taxon>
    </lineage>
</organism>
<evidence type="ECO:0000313" key="2">
    <source>
        <dbReference type="EMBL" id="TCT13487.1"/>
    </source>
</evidence>
<dbReference type="InterPro" id="IPR014601">
    <property type="entry name" value="Trans_reg_MarR_HTH"/>
</dbReference>
<dbReference type="InterPro" id="IPR036388">
    <property type="entry name" value="WH-like_DNA-bd_sf"/>
</dbReference>
<proteinExistence type="predicted"/>
<feature type="domain" description="HTH marR-type" evidence="1">
    <location>
        <begin position="61"/>
        <end position="126"/>
    </location>
</feature>
<dbReference type="AlphaFoldDB" id="A0A4R3MI67"/>
<keyword evidence="3" id="KW-1185">Reference proteome</keyword>
<dbReference type="Proteomes" id="UP000295678">
    <property type="component" value="Unassembled WGS sequence"/>
</dbReference>
<gene>
    <name evidence="2" type="ORF">EDC22_101354</name>
</gene>
<evidence type="ECO:0000259" key="1">
    <source>
        <dbReference type="Pfam" id="PF13463"/>
    </source>
</evidence>
<accession>A0A4R3MI67</accession>
<dbReference type="SUPFAM" id="SSF46785">
    <property type="entry name" value="Winged helix' DNA-binding domain"/>
    <property type="match status" value="1"/>
</dbReference>
<comment type="caution">
    <text evidence="2">The sequence shown here is derived from an EMBL/GenBank/DDBJ whole genome shotgun (WGS) entry which is preliminary data.</text>
</comment>
<reference evidence="2 3" key="1">
    <citation type="submission" date="2019-03" db="EMBL/GenBank/DDBJ databases">
        <title>Genomic Encyclopedia of Type Strains, Phase IV (KMG-IV): sequencing the most valuable type-strain genomes for metagenomic binning, comparative biology and taxonomic classification.</title>
        <authorList>
            <person name="Goeker M."/>
        </authorList>
    </citation>
    <scope>NUCLEOTIDE SEQUENCE [LARGE SCALE GENOMIC DNA]</scope>
    <source>
        <strain evidence="2 3">DSM 19345</strain>
    </source>
</reference>
<dbReference type="RefSeq" id="WP_165926747.1">
    <property type="nucleotide sequence ID" value="NZ_SMAK01000001.1"/>
</dbReference>
<dbReference type="InterPro" id="IPR036390">
    <property type="entry name" value="WH_DNA-bd_sf"/>
</dbReference>
<dbReference type="PIRSF" id="PIRSF036158">
    <property type="entry name" value="UCP036158_MarR"/>
    <property type="match status" value="1"/>
</dbReference>
<sequence length="179" mass="19111">MPEMPPHDTAAGGLGPIVSSAHLAAGAMPSLSEFEFGLILASHAFHRWMVRCMQAAGVEGLSAFDVLVLHSVAHRDRPKKLADICLVLNVEDTHLVTYAVRKLEAQGLVVSGRAGKEKTVEITERGAAACRRYREIREGLLVRAVGSVGFDETALSNIAAQLRALSGHYDQAARSAASL</sequence>
<dbReference type="GO" id="GO:0003700">
    <property type="term" value="F:DNA-binding transcription factor activity"/>
    <property type="evidence" value="ECO:0007669"/>
    <property type="project" value="InterPro"/>
</dbReference>
<dbReference type="EMBL" id="SMAK01000001">
    <property type="protein sequence ID" value="TCT13487.1"/>
    <property type="molecule type" value="Genomic_DNA"/>
</dbReference>
<dbReference type="InterPro" id="IPR000835">
    <property type="entry name" value="HTH_MarR-typ"/>
</dbReference>
<dbReference type="Gene3D" id="1.10.10.10">
    <property type="entry name" value="Winged helix-like DNA-binding domain superfamily/Winged helix DNA-binding domain"/>
    <property type="match status" value="1"/>
</dbReference>
<dbReference type="Pfam" id="PF13463">
    <property type="entry name" value="HTH_27"/>
    <property type="match status" value="1"/>
</dbReference>
<evidence type="ECO:0000313" key="3">
    <source>
        <dbReference type="Proteomes" id="UP000295678"/>
    </source>
</evidence>
<name>A0A4R3MI67_9HYPH</name>